<evidence type="ECO:0000313" key="1">
    <source>
        <dbReference type="EMBL" id="KAA6380209.1"/>
    </source>
</evidence>
<gene>
    <name evidence="1" type="ORF">EZS28_024264</name>
</gene>
<dbReference type="AlphaFoldDB" id="A0A5J4VCF6"/>
<dbReference type="EMBL" id="SNRW01008042">
    <property type="protein sequence ID" value="KAA6380209.1"/>
    <property type="molecule type" value="Genomic_DNA"/>
</dbReference>
<organism evidence="1 2">
    <name type="scientific">Streblomastix strix</name>
    <dbReference type="NCBI Taxonomy" id="222440"/>
    <lineage>
        <taxon>Eukaryota</taxon>
        <taxon>Metamonada</taxon>
        <taxon>Preaxostyla</taxon>
        <taxon>Oxymonadida</taxon>
        <taxon>Streblomastigidae</taxon>
        <taxon>Streblomastix</taxon>
    </lineage>
</organism>
<sequence>MSGDILGDNQLIQFALYLALGVTIATDEYYYLTLSASVNFSYSLNIQSFESSELGVGVVQIEISGDPGEFVLDYQLGDFYAGDCCYCYCYWEGNNNNKEDGDYYYCFRELLDRSFQRELVDEDAFEDGVLAVFTLVFIYLDNEGDFKDDQQPYYGEVLDYCIVEDNCADCDVYANDTT</sequence>
<name>A0A5J4VCF6_9EUKA</name>
<reference evidence="1 2" key="1">
    <citation type="submission" date="2019-03" db="EMBL/GenBank/DDBJ databases">
        <title>Single cell metagenomics reveals metabolic interactions within the superorganism composed of flagellate Streblomastix strix and complex community of Bacteroidetes bacteria on its surface.</title>
        <authorList>
            <person name="Treitli S.C."/>
            <person name="Kolisko M."/>
            <person name="Husnik F."/>
            <person name="Keeling P."/>
            <person name="Hampl V."/>
        </authorList>
    </citation>
    <scope>NUCLEOTIDE SEQUENCE [LARGE SCALE GENOMIC DNA]</scope>
    <source>
        <strain evidence="1">ST1C</strain>
    </source>
</reference>
<accession>A0A5J4VCF6</accession>
<dbReference type="Proteomes" id="UP000324800">
    <property type="component" value="Unassembled WGS sequence"/>
</dbReference>
<proteinExistence type="predicted"/>
<protein>
    <submittedName>
        <fullName evidence="1">Uncharacterized protein</fullName>
    </submittedName>
</protein>
<evidence type="ECO:0000313" key="2">
    <source>
        <dbReference type="Proteomes" id="UP000324800"/>
    </source>
</evidence>
<comment type="caution">
    <text evidence="1">The sequence shown here is derived from an EMBL/GenBank/DDBJ whole genome shotgun (WGS) entry which is preliminary data.</text>
</comment>